<keyword evidence="2" id="KW-0285">Flavoprotein</keyword>
<evidence type="ECO:0000256" key="1">
    <source>
        <dbReference type="ARBA" id="ARBA00006442"/>
    </source>
</evidence>
<name>U4KUL9_PYROM</name>
<dbReference type="PRINTS" id="PR00469">
    <property type="entry name" value="PNDRDTASEII"/>
</dbReference>
<feature type="domain" description="FAD/NAD(P)-binding" evidence="5">
    <location>
        <begin position="3"/>
        <end position="290"/>
    </location>
</feature>
<dbReference type="Pfam" id="PF07992">
    <property type="entry name" value="Pyr_redox_2"/>
    <property type="match status" value="1"/>
</dbReference>
<dbReference type="GO" id="GO:0050660">
    <property type="term" value="F:flavin adenine dinucleotide binding"/>
    <property type="evidence" value="ECO:0007669"/>
    <property type="project" value="TreeGrafter"/>
</dbReference>
<dbReference type="Gene3D" id="3.50.50.100">
    <property type="match status" value="1"/>
</dbReference>
<dbReference type="SUPFAM" id="SSF51905">
    <property type="entry name" value="FAD/NAD(P)-binding domain"/>
    <property type="match status" value="1"/>
</dbReference>
<keyword evidence="4" id="KW-0560">Oxidoreductase</keyword>
<dbReference type="OrthoDB" id="202203at2759"/>
<dbReference type="STRING" id="1076935.U4KUL9"/>
<reference evidence="6 7" key="1">
    <citation type="journal article" date="2013" name="PLoS Genet.">
        <title>The genome and development-dependent transcriptomes of Pyronema confluens: a window into fungal evolution.</title>
        <authorList>
            <person name="Traeger S."/>
            <person name="Altegoer F."/>
            <person name="Freitag M."/>
            <person name="Gabaldon T."/>
            <person name="Kempken F."/>
            <person name="Kumar A."/>
            <person name="Marcet-Houben M."/>
            <person name="Poggeler S."/>
            <person name="Stajich J.E."/>
            <person name="Nowrousian M."/>
        </authorList>
    </citation>
    <scope>NUCLEOTIDE SEQUENCE [LARGE SCALE GENOMIC DNA]</scope>
    <source>
        <strain evidence="7">CBS 100304</strain>
        <tissue evidence="6">Vegetative mycelium</tissue>
    </source>
</reference>
<keyword evidence="7" id="KW-1185">Reference proteome</keyword>
<evidence type="ECO:0000313" key="6">
    <source>
        <dbReference type="EMBL" id="CCX04772.1"/>
    </source>
</evidence>
<evidence type="ECO:0000256" key="4">
    <source>
        <dbReference type="ARBA" id="ARBA00023002"/>
    </source>
</evidence>
<sequence>MPEILILGASYTGIPAAHRFLRALPDHKVTLVNPSTDLYWNPAAPRAIAKDHAFSENNDGLFEPFLPAFDAYPKERFEFIQGTATALDPVAKTVTVLADREIVLNYDHLVITTGARTIGDTPFKQLGTTEETRKALAEYQQKIQAAKTIVLSGAGPTGVETTGEIATLFKGQGKKIYLLDPSEGPLPMLKESVREEARKQLESLGVTVLMKTSVTKEADGKLELSNGQVIEADLHIPTYGLIPNTKFVPKEMLDNTRSVKVDKHMRSIEYPNIWAAGDVASVKIKSLLSATPMLDAMTANFISVAQGGEVVKEYKDDMTPMVVPIGGGFAMGTGQMFGWRVLGLLVWLVKGRSYFIGKAKSTALAKEITGGKV</sequence>
<dbReference type="PANTHER" id="PTHR43735:SF3">
    <property type="entry name" value="FERROPTOSIS SUPPRESSOR PROTEIN 1"/>
    <property type="match status" value="1"/>
</dbReference>
<keyword evidence="3" id="KW-0274">FAD</keyword>
<dbReference type="AlphaFoldDB" id="U4KUL9"/>
<dbReference type="PRINTS" id="PR00368">
    <property type="entry name" value="FADPNR"/>
</dbReference>
<dbReference type="OMA" id="HEYARAK"/>
<dbReference type="PANTHER" id="PTHR43735">
    <property type="entry name" value="APOPTOSIS-INDUCING FACTOR 1"/>
    <property type="match status" value="1"/>
</dbReference>
<evidence type="ECO:0000313" key="7">
    <source>
        <dbReference type="Proteomes" id="UP000018144"/>
    </source>
</evidence>
<dbReference type="GO" id="GO:0005737">
    <property type="term" value="C:cytoplasm"/>
    <property type="evidence" value="ECO:0007669"/>
    <property type="project" value="TreeGrafter"/>
</dbReference>
<accession>U4KUL9</accession>
<organism evidence="6 7">
    <name type="scientific">Pyronema omphalodes (strain CBS 100304)</name>
    <name type="common">Pyronema confluens</name>
    <dbReference type="NCBI Taxonomy" id="1076935"/>
    <lineage>
        <taxon>Eukaryota</taxon>
        <taxon>Fungi</taxon>
        <taxon>Dikarya</taxon>
        <taxon>Ascomycota</taxon>
        <taxon>Pezizomycotina</taxon>
        <taxon>Pezizomycetes</taxon>
        <taxon>Pezizales</taxon>
        <taxon>Pyronemataceae</taxon>
        <taxon>Pyronema</taxon>
    </lineage>
</organism>
<dbReference type="InterPro" id="IPR023753">
    <property type="entry name" value="FAD/NAD-binding_dom"/>
</dbReference>
<comment type="similarity">
    <text evidence="1">Belongs to the FAD-dependent oxidoreductase family.</text>
</comment>
<dbReference type="EMBL" id="HF935217">
    <property type="protein sequence ID" value="CCX04772.1"/>
    <property type="molecule type" value="Genomic_DNA"/>
</dbReference>
<proteinExistence type="inferred from homology"/>
<evidence type="ECO:0000256" key="2">
    <source>
        <dbReference type="ARBA" id="ARBA00022630"/>
    </source>
</evidence>
<evidence type="ECO:0000259" key="5">
    <source>
        <dbReference type="Pfam" id="PF07992"/>
    </source>
</evidence>
<dbReference type="InterPro" id="IPR036188">
    <property type="entry name" value="FAD/NAD-bd_sf"/>
</dbReference>
<dbReference type="Proteomes" id="UP000018144">
    <property type="component" value="Unassembled WGS sequence"/>
</dbReference>
<dbReference type="GO" id="GO:0004174">
    <property type="term" value="F:electron-transferring-flavoprotein dehydrogenase activity"/>
    <property type="evidence" value="ECO:0007669"/>
    <property type="project" value="TreeGrafter"/>
</dbReference>
<dbReference type="eggNOG" id="KOG2495">
    <property type="taxonomic scope" value="Eukaryota"/>
</dbReference>
<gene>
    <name evidence="6" type="ORF">PCON_03663</name>
</gene>
<protein>
    <submittedName>
        <fullName evidence="6">Similar to Apoptosis-inducing factor 2 acc. no. B5FXE5</fullName>
    </submittedName>
</protein>
<evidence type="ECO:0000256" key="3">
    <source>
        <dbReference type="ARBA" id="ARBA00022827"/>
    </source>
</evidence>